<dbReference type="Gene3D" id="1.10.10.10">
    <property type="entry name" value="Winged helix-like DNA-binding domain superfamily/Winged helix DNA-binding domain"/>
    <property type="match status" value="1"/>
</dbReference>
<dbReference type="InterPro" id="IPR051011">
    <property type="entry name" value="Metal_resp_trans_reg"/>
</dbReference>
<keyword evidence="6" id="KW-1185">Reference proteome</keyword>
<dbReference type="NCBIfam" id="NF033788">
    <property type="entry name" value="HTH_metalloreg"/>
    <property type="match status" value="1"/>
</dbReference>
<name>A0ABU0YPK7_9PROT</name>
<evidence type="ECO:0000259" key="4">
    <source>
        <dbReference type="PROSITE" id="PS50987"/>
    </source>
</evidence>
<dbReference type="EMBL" id="JAUYVI010000005">
    <property type="protein sequence ID" value="MDQ7249659.1"/>
    <property type="molecule type" value="Genomic_DNA"/>
</dbReference>
<dbReference type="InterPro" id="IPR011991">
    <property type="entry name" value="ArsR-like_HTH"/>
</dbReference>
<dbReference type="RefSeq" id="WP_379957847.1">
    <property type="nucleotide sequence ID" value="NZ_JAUYVI010000005.1"/>
</dbReference>
<dbReference type="SMART" id="SM00418">
    <property type="entry name" value="HTH_ARSR"/>
    <property type="match status" value="1"/>
</dbReference>
<evidence type="ECO:0000313" key="5">
    <source>
        <dbReference type="EMBL" id="MDQ7249659.1"/>
    </source>
</evidence>
<dbReference type="Proteomes" id="UP001230156">
    <property type="component" value="Unassembled WGS sequence"/>
</dbReference>
<keyword evidence="3" id="KW-0804">Transcription</keyword>
<dbReference type="CDD" id="cd00090">
    <property type="entry name" value="HTH_ARSR"/>
    <property type="match status" value="1"/>
</dbReference>
<proteinExistence type="predicted"/>
<comment type="caution">
    <text evidence="5">The sequence shown here is derived from an EMBL/GenBank/DDBJ whole genome shotgun (WGS) entry which is preliminary data.</text>
</comment>
<dbReference type="PROSITE" id="PS50987">
    <property type="entry name" value="HTH_ARSR_2"/>
    <property type="match status" value="1"/>
</dbReference>
<feature type="domain" description="HTH arsR-type" evidence="4">
    <location>
        <begin position="13"/>
        <end position="110"/>
    </location>
</feature>
<accession>A0ABU0YPK7</accession>
<organism evidence="5 6">
    <name type="scientific">Dongia sedimenti</name>
    <dbReference type="NCBI Taxonomy" id="3064282"/>
    <lineage>
        <taxon>Bacteria</taxon>
        <taxon>Pseudomonadati</taxon>
        <taxon>Pseudomonadota</taxon>
        <taxon>Alphaproteobacteria</taxon>
        <taxon>Rhodospirillales</taxon>
        <taxon>Dongiaceae</taxon>
        <taxon>Dongia</taxon>
    </lineage>
</organism>
<dbReference type="Pfam" id="PF12840">
    <property type="entry name" value="HTH_20"/>
    <property type="match status" value="1"/>
</dbReference>
<evidence type="ECO:0000256" key="3">
    <source>
        <dbReference type="ARBA" id="ARBA00023163"/>
    </source>
</evidence>
<dbReference type="PRINTS" id="PR00778">
    <property type="entry name" value="HTHARSR"/>
</dbReference>
<evidence type="ECO:0000313" key="6">
    <source>
        <dbReference type="Proteomes" id="UP001230156"/>
    </source>
</evidence>
<dbReference type="PANTHER" id="PTHR43132">
    <property type="entry name" value="ARSENICAL RESISTANCE OPERON REPRESSOR ARSR-RELATED"/>
    <property type="match status" value="1"/>
</dbReference>
<sequence>MQVLTPLVEFHNSRNMKKTQALEAFGALSQETRLDVFRRLVREFPDPMAAGDLAKELDVPPSTLSTHLGILSRAGLVKAERQGRTILYAADTEGTRALLTFLIKDCCRGQPEICKPLFDAATNVCC</sequence>
<keyword evidence="1" id="KW-0805">Transcription regulation</keyword>
<gene>
    <name evidence="5" type="ORF">Q8A70_18365</name>
</gene>
<dbReference type="SUPFAM" id="SSF46785">
    <property type="entry name" value="Winged helix' DNA-binding domain"/>
    <property type="match status" value="1"/>
</dbReference>
<dbReference type="InterPro" id="IPR036388">
    <property type="entry name" value="WH-like_DNA-bd_sf"/>
</dbReference>
<evidence type="ECO:0000256" key="1">
    <source>
        <dbReference type="ARBA" id="ARBA00023015"/>
    </source>
</evidence>
<dbReference type="PANTHER" id="PTHR43132:SF2">
    <property type="entry name" value="ARSENICAL RESISTANCE OPERON REPRESSOR ARSR-RELATED"/>
    <property type="match status" value="1"/>
</dbReference>
<dbReference type="InterPro" id="IPR001845">
    <property type="entry name" value="HTH_ArsR_DNA-bd_dom"/>
</dbReference>
<evidence type="ECO:0000256" key="2">
    <source>
        <dbReference type="ARBA" id="ARBA00023125"/>
    </source>
</evidence>
<keyword evidence="2" id="KW-0238">DNA-binding</keyword>
<dbReference type="InterPro" id="IPR036390">
    <property type="entry name" value="WH_DNA-bd_sf"/>
</dbReference>
<protein>
    <submittedName>
        <fullName evidence="5">Metalloregulator ArsR/SmtB family transcription factor</fullName>
    </submittedName>
</protein>
<reference evidence="6" key="1">
    <citation type="submission" date="2023-08" db="EMBL/GenBank/DDBJ databases">
        <title>Rhodospirillaceae gen. nov., a novel taxon isolated from the Yangtze River Yuezi River estuary sludge.</title>
        <authorList>
            <person name="Ruan L."/>
        </authorList>
    </citation>
    <scope>NUCLEOTIDE SEQUENCE [LARGE SCALE GENOMIC DNA]</scope>
    <source>
        <strain evidence="6">R-7</strain>
    </source>
</reference>